<keyword evidence="8 11" id="KW-0274">FAD</keyword>
<dbReference type="PANTHER" id="PTHR42923">
    <property type="entry name" value="PROTOPORPHYRINOGEN OXIDASE"/>
    <property type="match status" value="1"/>
</dbReference>
<dbReference type="SUPFAM" id="SSF54373">
    <property type="entry name" value="FAD-linked reductases, C-terminal domain"/>
    <property type="match status" value="1"/>
</dbReference>
<evidence type="ECO:0000256" key="10">
    <source>
        <dbReference type="ARBA" id="ARBA00023133"/>
    </source>
</evidence>
<dbReference type="InterPro" id="IPR050464">
    <property type="entry name" value="Zeta_carotene_desat/Oxidored"/>
</dbReference>
<dbReference type="Pfam" id="PF01593">
    <property type="entry name" value="Amino_oxidase"/>
    <property type="match status" value="1"/>
</dbReference>
<evidence type="ECO:0000256" key="5">
    <source>
        <dbReference type="ARBA" id="ARBA00012402"/>
    </source>
</evidence>
<keyword evidence="7 11" id="KW-0285">Flavoprotein</keyword>
<dbReference type="NCBIfam" id="TIGR00562">
    <property type="entry name" value="proto_IX_ox"/>
    <property type="match status" value="1"/>
</dbReference>
<dbReference type="SUPFAM" id="SSF51905">
    <property type="entry name" value="FAD/NAD(P)-binding domain"/>
    <property type="match status" value="1"/>
</dbReference>
<comment type="function">
    <text evidence="11">Involved in coproporphyrin-dependent heme b biosynthesis. Catalyzes the oxidation of coproporphyrinogen III to coproporphyrin III.</text>
</comment>
<evidence type="ECO:0000256" key="11">
    <source>
        <dbReference type="RuleBase" id="RU364052"/>
    </source>
</evidence>
<evidence type="ECO:0000256" key="1">
    <source>
        <dbReference type="ARBA" id="ARBA00001755"/>
    </source>
</evidence>
<feature type="domain" description="Amine oxidase" evidence="12">
    <location>
        <begin position="17"/>
        <end position="463"/>
    </location>
</feature>
<comment type="catalytic activity">
    <reaction evidence="1">
        <text>coproporphyrinogen III + 3 O2 = coproporphyrin III + 3 H2O2</text>
        <dbReference type="Rhea" id="RHEA:43436"/>
        <dbReference type="ChEBI" id="CHEBI:15379"/>
        <dbReference type="ChEBI" id="CHEBI:16240"/>
        <dbReference type="ChEBI" id="CHEBI:57309"/>
        <dbReference type="ChEBI" id="CHEBI:131725"/>
        <dbReference type="EC" id="1.3.3.15"/>
    </reaction>
    <physiologicalReaction direction="left-to-right" evidence="1">
        <dbReference type="Rhea" id="RHEA:43437"/>
    </physiologicalReaction>
</comment>
<evidence type="ECO:0000256" key="9">
    <source>
        <dbReference type="ARBA" id="ARBA00023002"/>
    </source>
</evidence>
<evidence type="ECO:0000256" key="8">
    <source>
        <dbReference type="ARBA" id="ARBA00022827"/>
    </source>
</evidence>
<protein>
    <recommendedName>
        <fullName evidence="6 11">Coproporphyrinogen III oxidase</fullName>
        <ecNumber evidence="5 11">1.3.3.15</ecNumber>
    </recommendedName>
</protein>
<reference evidence="14" key="1">
    <citation type="submission" date="2017-08" db="EMBL/GenBank/DDBJ databases">
        <authorList>
            <person name="Varghese N."/>
            <person name="Submissions S."/>
        </authorList>
    </citation>
    <scope>NUCLEOTIDE SEQUENCE [LARGE SCALE GENOMIC DNA]</scope>
    <source>
        <strain evidence="14">JC22</strain>
    </source>
</reference>
<evidence type="ECO:0000256" key="7">
    <source>
        <dbReference type="ARBA" id="ARBA00022630"/>
    </source>
</evidence>
<dbReference type="GO" id="GO:0004729">
    <property type="term" value="F:oxygen-dependent protoporphyrinogen oxidase activity"/>
    <property type="evidence" value="ECO:0007669"/>
    <property type="project" value="UniProtKB-UniRule"/>
</dbReference>
<dbReference type="UniPathway" id="UPA00252"/>
<evidence type="ECO:0000256" key="3">
    <source>
        <dbReference type="ARBA" id="ARBA00004744"/>
    </source>
</evidence>
<dbReference type="Gene3D" id="1.10.3110.10">
    <property type="entry name" value="protoporphyrinogen ix oxidase, domain 3"/>
    <property type="match status" value="1"/>
</dbReference>
<keyword evidence="9 11" id="KW-0560">Oxidoreductase</keyword>
<comment type="subcellular location">
    <subcellularLocation>
        <location evidence="11">Cytoplasm</location>
    </subcellularLocation>
</comment>
<sequence length="472" mass="52970">MRVTLSRRKVAIIGGGITGLTAAFYLQRLAQQNNLPIDVVLIESSLRLGGKIHTLRKDGFIIERGPESFLDYNNSVRELATDLGIEHEMVTNNQGQTYVVVGSELNPIPNILAYQGSLKVSSFITSGLFSLSGKLRAAGDLLLPKTSEDEDEPIGDFFRRRFGKEVVENLVEPLLAGTFAGDIDHLSIQSMFPQFYQLEKQHRSLILGMKKSLPHTSNHHNESYQTFKNGLETLIESIESKLTPKSILKGVKVESIDKLKDGSVQIYFNNIPPLKCDAVIMTTPFNVTRSVFNSYGLLEDVPNMNYATIATVTMAFKQNEIKKYKDAMNFFVSRNSDLSITTCTWSNHKWNNVAPEGYDLLRVYIGRVGDEAIVELSDSDIEKTVLQDLNLAIGLSEEPIFTVVTRWKQSMPQYTVGHEKRIEHIKEQLYTDFPNVKLVGSSYDGISVPDCVSQGKKAAQELLKEMFQFQLN</sequence>
<dbReference type="Gene3D" id="3.50.50.60">
    <property type="entry name" value="FAD/NAD(P)-binding domain"/>
    <property type="match status" value="1"/>
</dbReference>
<dbReference type="InterPro" id="IPR004572">
    <property type="entry name" value="Protoporphyrinogen_oxidase"/>
</dbReference>
<accession>A0A285T7L8</accession>
<dbReference type="InterPro" id="IPR036188">
    <property type="entry name" value="FAD/NAD-bd_sf"/>
</dbReference>
<evidence type="ECO:0000256" key="2">
    <source>
        <dbReference type="ARBA" id="ARBA00001974"/>
    </source>
</evidence>
<evidence type="ECO:0000256" key="4">
    <source>
        <dbReference type="ARBA" id="ARBA00008310"/>
    </source>
</evidence>
<dbReference type="GO" id="GO:0005737">
    <property type="term" value="C:cytoplasm"/>
    <property type="evidence" value="ECO:0007669"/>
    <property type="project" value="UniProtKB-SubCell"/>
</dbReference>
<gene>
    <name evidence="13" type="ORF">SAMN05880501_109113</name>
</gene>
<organism evidence="13 14">
    <name type="scientific">Ureibacillus xyleni</name>
    <dbReference type="NCBI Taxonomy" id="614648"/>
    <lineage>
        <taxon>Bacteria</taxon>
        <taxon>Bacillati</taxon>
        <taxon>Bacillota</taxon>
        <taxon>Bacilli</taxon>
        <taxon>Bacillales</taxon>
        <taxon>Caryophanaceae</taxon>
        <taxon>Ureibacillus</taxon>
    </lineage>
</organism>
<dbReference type="AlphaFoldDB" id="A0A285T7L8"/>
<name>A0A285T7L8_9BACL</name>
<keyword evidence="10 11" id="KW-0350">Heme biosynthesis</keyword>
<proteinExistence type="inferred from homology"/>
<evidence type="ECO:0000313" key="13">
    <source>
        <dbReference type="EMBL" id="SOC16878.1"/>
    </source>
</evidence>
<comment type="pathway">
    <text evidence="3 11">Porphyrin-containing compound metabolism; protoheme biosynthesis.</text>
</comment>
<dbReference type="InterPro" id="IPR002937">
    <property type="entry name" value="Amino_oxidase"/>
</dbReference>
<keyword evidence="14" id="KW-1185">Reference proteome</keyword>
<dbReference type="RefSeq" id="WP_202615676.1">
    <property type="nucleotide sequence ID" value="NZ_OBMQ01000009.1"/>
</dbReference>
<dbReference type="PANTHER" id="PTHR42923:SF3">
    <property type="entry name" value="PROTOPORPHYRINOGEN OXIDASE"/>
    <property type="match status" value="1"/>
</dbReference>
<evidence type="ECO:0000256" key="6">
    <source>
        <dbReference type="ARBA" id="ARBA00019046"/>
    </source>
</evidence>
<comment type="similarity">
    <text evidence="4 11">Belongs to the protoporphyrinogen/coproporphyrinogen oxidase family. Coproporphyrinogen III oxidase subfamily.</text>
</comment>
<dbReference type="GO" id="GO:0006783">
    <property type="term" value="P:heme biosynthetic process"/>
    <property type="evidence" value="ECO:0007669"/>
    <property type="project" value="UniProtKB-UniRule"/>
</dbReference>
<evidence type="ECO:0000259" key="12">
    <source>
        <dbReference type="Pfam" id="PF01593"/>
    </source>
</evidence>
<dbReference type="EC" id="1.3.3.15" evidence="5 11"/>
<dbReference type="Proteomes" id="UP000219636">
    <property type="component" value="Unassembled WGS sequence"/>
</dbReference>
<dbReference type="NCBIfam" id="NF008845">
    <property type="entry name" value="PRK11883.1-5"/>
    <property type="match status" value="1"/>
</dbReference>
<keyword evidence="11" id="KW-0963">Cytoplasm</keyword>
<dbReference type="Gene3D" id="3.90.660.20">
    <property type="entry name" value="Protoporphyrinogen oxidase, mitochondrial, domain 2"/>
    <property type="match status" value="1"/>
</dbReference>
<comment type="cofactor">
    <cofactor evidence="2 11">
        <name>FAD</name>
        <dbReference type="ChEBI" id="CHEBI:57692"/>
    </cofactor>
</comment>
<evidence type="ECO:0000313" key="14">
    <source>
        <dbReference type="Proteomes" id="UP000219636"/>
    </source>
</evidence>
<dbReference type="EMBL" id="OBMQ01000009">
    <property type="protein sequence ID" value="SOC16878.1"/>
    <property type="molecule type" value="Genomic_DNA"/>
</dbReference>